<dbReference type="Gene3D" id="1.10.10.1150">
    <property type="entry name" value="Coenzyme PQQ synthesis protein D (PqqD)"/>
    <property type="match status" value="1"/>
</dbReference>
<dbReference type="OrthoDB" id="1495225at2"/>
<sequence>MVDTNVKYKMKKNLTVTDLSGEKVMIDYDTGKYFMIRGAGNEIWELLEKGEKSFSEIVDALLAEYEVSREECEDSVRKFLEEMEKYGFI</sequence>
<dbReference type="HOGENOM" id="CLU_159325_2_0_9"/>
<protein>
    <submittedName>
        <fullName evidence="1">Coenzyme PQQ synthesis protein D (PqqD)</fullName>
    </submittedName>
</protein>
<dbReference type="STRING" id="633697.EubceDRAFT1_1881"/>
<gene>
    <name evidence="1" type="ORF">EubceDRAFT1_1881</name>
</gene>
<dbReference type="Pfam" id="PF05402">
    <property type="entry name" value="PqqD"/>
    <property type="match status" value="1"/>
</dbReference>
<reference evidence="1 2" key="2">
    <citation type="submission" date="2012-02" db="EMBL/GenBank/DDBJ databases">
        <title>Improved High-Quality Draft sequence of Eubacterium cellulosolvens 6.</title>
        <authorList>
            <consortium name="US DOE Joint Genome Institute"/>
            <person name="Lucas S."/>
            <person name="Han J."/>
            <person name="Lapidus A."/>
            <person name="Cheng J.-F."/>
            <person name="Goodwin L."/>
            <person name="Pitluck S."/>
            <person name="Peters L."/>
            <person name="Mikhailova N."/>
            <person name="Gu W."/>
            <person name="Detter J.C."/>
            <person name="Han C."/>
            <person name="Tapia R."/>
            <person name="Land M."/>
            <person name="Hauser L."/>
            <person name="Kyrpides N."/>
            <person name="Ivanova N."/>
            <person name="Pagani I."/>
            <person name="Johnson E."/>
            <person name="Mukhopadhyay B."/>
            <person name="Anderson I."/>
            <person name="Woyke T."/>
        </authorList>
    </citation>
    <scope>NUCLEOTIDE SEQUENCE [LARGE SCALE GENOMIC DNA]</scope>
    <source>
        <strain evidence="1 2">6</strain>
    </source>
</reference>
<name>I5AV33_EUBC6</name>
<dbReference type="InterPro" id="IPR041881">
    <property type="entry name" value="PqqD_sf"/>
</dbReference>
<keyword evidence="2" id="KW-1185">Reference proteome</keyword>
<dbReference type="InterPro" id="IPR008792">
    <property type="entry name" value="PQQD"/>
</dbReference>
<dbReference type="EMBL" id="CM001487">
    <property type="protein sequence ID" value="EIM57656.1"/>
    <property type="molecule type" value="Genomic_DNA"/>
</dbReference>
<dbReference type="Proteomes" id="UP000005753">
    <property type="component" value="Chromosome"/>
</dbReference>
<accession>I5AV33</accession>
<dbReference type="eggNOG" id="ENOG503363A">
    <property type="taxonomic scope" value="Bacteria"/>
</dbReference>
<organism evidence="1 2">
    <name type="scientific">Eubacterium cellulosolvens (strain ATCC 43171 / JCM 9499 / 6)</name>
    <name type="common">Cillobacterium cellulosolvens</name>
    <dbReference type="NCBI Taxonomy" id="633697"/>
    <lineage>
        <taxon>Bacteria</taxon>
        <taxon>Bacillati</taxon>
        <taxon>Bacillota</taxon>
        <taxon>Clostridia</taxon>
        <taxon>Eubacteriales</taxon>
        <taxon>Eubacteriaceae</taxon>
        <taxon>Eubacterium</taxon>
    </lineage>
</organism>
<reference evidence="1 2" key="1">
    <citation type="submission" date="2010-08" db="EMBL/GenBank/DDBJ databases">
        <authorList>
            <consortium name="US DOE Joint Genome Institute (JGI-PGF)"/>
            <person name="Lucas S."/>
            <person name="Copeland A."/>
            <person name="Lapidus A."/>
            <person name="Cheng J.-F."/>
            <person name="Bruce D."/>
            <person name="Goodwin L."/>
            <person name="Pitluck S."/>
            <person name="Land M.L."/>
            <person name="Hauser L."/>
            <person name="Chang Y.-J."/>
            <person name="Anderson I.J."/>
            <person name="Johnson E."/>
            <person name="Mulhopadhyay B."/>
            <person name="Kyrpides N."/>
            <person name="Woyke T.J."/>
        </authorList>
    </citation>
    <scope>NUCLEOTIDE SEQUENCE [LARGE SCALE GENOMIC DNA]</scope>
    <source>
        <strain evidence="1 2">6</strain>
    </source>
</reference>
<dbReference type="AlphaFoldDB" id="I5AV33"/>
<proteinExistence type="predicted"/>
<evidence type="ECO:0000313" key="1">
    <source>
        <dbReference type="EMBL" id="EIM57656.1"/>
    </source>
</evidence>
<evidence type="ECO:0000313" key="2">
    <source>
        <dbReference type="Proteomes" id="UP000005753"/>
    </source>
</evidence>